<name>A0ABV9ART6_9ACTN</name>
<dbReference type="PANTHER" id="PTHR38444">
    <property type="entry name" value="ENTEROBACTIN BIOSYNTHESIS PROTEIN YBDZ"/>
    <property type="match status" value="1"/>
</dbReference>
<reference evidence="3" key="1">
    <citation type="journal article" date="2019" name="Int. J. Syst. Evol. Microbiol.">
        <title>The Global Catalogue of Microorganisms (GCM) 10K type strain sequencing project: providing services to taxonomists for standard genome sequencing and annotation.</title>
        <authorList>
            <consortium name="The Broad Institute Genomics Platform"/>
            <consortium name="The Broad Institute Genome Sequencing Center for Infectious Disease"/>
            <person name="Wu L."/>
            <person name="Ma J."/>
        </authorList>
    </citation>
    <scope>NUCLEOTIDE SEQUENCE [LARGE SCALE GENOMIC DNA]</scope>
    <source>
        <strain evidence="3">CGMCC 4.7177</strain>
    </source>
</reference>
<accession>A0ABV9ART6</accession>
<gene>
    <name evidence="2" type="ORF">ACFPIH_23275</name>
</gene>
<proteinExistence type="predicted"/>
<evidence type="ECO:0000259" key="1">
    <source>
        <dbReference type="SMART" id="SM00923"/>
    </source>
</evidence>
<sequence>MANPFEDPAGTFLVLVNHEGRYSLWPVFAEIPPGWQTVFGPSGRPAAVDYVERAWTELGPASPPGAAAPSGTRA</sequence>
<dbReference type="Proteomes" id="UP001595839">
    <property type="component" value="Unassembled WGS sequence"/>
</dbReference>
<comment type="caution">
    <text evidence="2">The sequence shown here is derived from an EMBL/GenBank/DDBJ whole genome shotgun (WGS) entry which is preliminary data.</text>
</comment>
<evidence type="ECO:0000313" key="2">
    <source>
        <dbReference type="EMBL" id="MFC4502414.1"/>
    </source>
</evidence>
<dbReference type="InterPro" id="IPR037407">
    <property type="entry name" value="MLP_fam"/>
</dbReference>
<dbReference type="RefSeq" id="WP_381175081.1">
    <property type="nucleotide sequence ID" value="NZ_JBHSFK010000015.1"/>
</dbReference>
<protein>
    <submittedName>
        <fullName evidence="2">MbtH family protein</fullName>
    </submittedName>
</protein>
<dbReference type="InterPro" id="IPR038020">
    <property type="entry name" value="MbtH-like_sf"/>
</dbReference>
<dbReference type="SUPFAM" id="SSF160582">
    <property type="entry name" value="MbtH-like"/>
    <property type="match status" value="1"/>
</dbReference>
<dbReference type="PANTHER" id="PTHR38444:SF1">
    <property type="entry name" value="ENTEROBACTIN BIOSYNTHESIS PROTEIN YBDZ"/>
    <property type="match status" value="1"/>
</dbReference>
<organism evidence="2 3">
    <name type="scientific">Streptomyces vulcanius</name>
    <dbReference type="NCBI Taxonomy" id="1441876"/>
    <lineage>
        <taxon>Bacteria</taxon>
        <taxon>Bacillati</taxon>
        <taxon>Actinomycetota</taxon>
        <taxon>Actinomycetes</taxon>
        <taxon>Kitasatosporales</taxon>
        <taxon>Streptomycetaceae</taxon>
        <taxon>Streptomyces</taxon>
    </lineage>
</organism>
<keyword evidence="3" id="KW-1185">Reference proteome</keyword>
<dbReference type="Gene3D" id="3.90.820.10">
    <property type="entry name" value="Structural Genomics, Unknown Function 30-nov-00 1gh9 Mol_id"/>
    <property type="match status" value="1"/>
</dbReference>
<evidence type="ECO:0000313" key="3">
    <source>
        <dbReference type="Proteomes" id="UP001595839"/>
    </source>
</evidence>
<dbReference type="EMBL" id="JBHSFK010000015">
    <property type="protein sequence ID" value="MFC4502414.1"/>
    <property type="molecule type" value="Genomic_DNA"/>
</dbReference>
<feature type="domain" description="MbtH-like" evidence="1">
    <location>
        <begin position="3"/>
        <end position="53"/>
    </location>
</feature>
<dbReference type="SMART" id="SM00923">
    <property type="entry name" value="MbtH"/>
    <property type="match status" value="1"/>
</dbReference>
<dbReference type="Pfam" id="PF03621">
    <property type="entry name" value="MbtH"/>
    <property type="match status" value="1"/>
</dbReference>
<dbReference type="InterPro" id="IPR005153">
    <property type="entry name" value="MbtH-like_dom"/>
</dbReference>